<name>A0A0F6TR15_9GAMM</name>
<dbReference type="Gene3D" id="3.30.70.1560">
    <property type="entry name" value="Alpha-L RNA-binding motif"/>
    <property type="match status" value="1"/>
</dbReference>
<dbReference type="AlphaFoldDB" id="A0A0F6TR15"/>
<dbReference type="InterPro" id="IPR000748">
    <property type="entry name" value="PsdUridine_synth_RsuA/RluB/E/F"/>
</dbReference>
<keyword evidence="2 3" id="KW-0413">Isomerase</keyword>
<evidence type="ECO:0000256" key="3">
    <source>
        <dbReference type="RuleBase" id="RU003887"/>
    </source>
</evidence>
<dbReference type="PATRIC" id="fig|914150.5.peg.1227"/>
<dbReference type="InterPro" id="IPR020094">
    <property type="entry name" value="TruA/RsuA/RluB/E/F_N"/>
</dbReference>
<dbReference type="NCBIfam" id="TIGR00093">
    <property type="entry name" value="pseudouridine synthase"/>
    <property type="match status" value="1"/>
</dbReference>
<reference evidence="6 7" key="1">
    <citation type="submission" date="2015-02" db="EMBL/GenBank/DDBJ databases">
        <title>Complete genome sequence of Kangiella geojedonensis strain YCS-5T.</title>
        <authorList>
            <person name="Kim K.M."/>
        </authorList>
    </citation>
    <scope>NUCLEOTIDE SEQUENCE [LARGE SCALE GENOMIC DNA]</scope>
    <source>
        <strain evidence="6 7">YCS-5</strain>
    </source>
</reference>
<dbReference type="SUPFAM" id="SSF55120">
    <property type="entry name" value="Pseudouridine synthase"/>
    <property type="match status" value="1"/>
</dbReference>
<dbReference type="EC" id="5.4.99.-" evidence="3"/>
<dbReference type="GO" id="GO:0003723">
    <property type="term" value="F:RNA binding"/>
    <property type="evidence" value="ECO:0007669"/>
    <property type="project" value="InterPro"/>
</dbReference>
<evidence type="ECO:0000313" key="7">
    <source>
        <dbReference type="Proteomes" id="UP000034071"/>
    </source>
</evidence>
<dbReference type="Proteomes" id="UP000034071">
    <property type="component" value="Chromosome"/>
</dbReference>
<dbReference type="GO" id="GO:0001522">
    <property type="term" value="P:pseudouridine synthesis"/>
    <property type="evidence" value="ECO:0007669"/>
    <property type="project" value="InterPro"/>
</dbReference>
<evidence type="ECO:0000256" key="2">
    <source>
        <dbReference type="ARBA" id="ARBA00023235"/>
    </source>
</evidence>
<evidence type="ECO:0000313" key="6">
    <source>
        <dbReference type="EMBL" id="AKE52169.1"/>
    </source>
</evidence>
<feature type="domain" description="Pseudouridine synthase RsuA/RluA-like" evidence="5">
    <location>
        <begin position="16"/>
        <end position="160"/>
    </location>
</feature>
<dbReference type="GO" id="GO:0009982">
    <property type="term" value="F:pseudouridine synthase activity"/>
    <property type="evidence" value="ECO:0007669"/>
    <property type="project" value="InterPro"/>
</dbReference>
<feature type="region of interest" description="Disordered" evidence="4">
    <location>
        <begin position="194"/>
        <end position="214"/>
    </location>
</feature>
<dbReference type="Pfam" id="PF00849">
    <property type="entry name" value="PseudoU_synth_2"/>
    <property type="match status" value="1"/>
</dbReference>
<dbReference type="InterPro" id="IPR018496">
    <property type="entry name" value="PsdUridine_synth_RsuA/RluB_CS"/>
</dbReference>
<feature type="compositionally biased region" description="Basic residues" evidence="4">
    <location>
        <begin position="201"/>
        <end position="214"/>
    </location>
</feature>
<dbReference type="PANTHER" id="PTHR47683">
    <property type="entry name" value="PSEUDOURIDINE SYNTHASE FAMILY PROTEIN-RELATED"/>
    <property type="match status" value="1"/>
</dbReference>
<gene>
    <name evidence="6" type="ORF">TQ33_1210</name>
</gene>
<keyword evidence="7" id="KW-1185">Reference proteome</keyword>
<comment type="similarity">
    <text evidence="1 3">Belongs to the pseudouridine synthase RsuA family.</text>
</comment>
<dbReference type="STRING" id="914150.TQ33_1210"/>
<evidence type="ECO:0000256" key="1">
    <source>
        <dbReference type="ARBA" id="ARBA00008348"/>
    </source>
</evidence>
<dbReference type="GO" id="GO:0140098">
    <property type="term" value="F:catalytic activity, acting on RNA"/>
    <property type="evidence" value="ECO:0007669"/>
    <property type="project" value="UniProtKB-ARBA"/>
</dbReference>
<dbReference type="Gene3D" id="3.30.70.580">
    <property type="entry name" value="Pseudouridine synthase I, catalytic domain, N-terminal subdomain"/>
    <property type="match status" value="1"/>
</dbReference>
<dbReference type="InterPro" id="IPR020103">
    <property type="entry name" value="PsdUridine_synth_cat_dom_sf"/>
</dbReference>
<proteinExistence type="inferred from homology"/>
<dbReference type="GO" id="GO:0006364">
    <property type="term" value="P:rRNA processing"/>
    <property type="evidence" value="ECO:0007669"/>
    <property type="project" value="UniProtKB-ARBA"/>
</dbReference>
<dbReference type="InterPro" id="IPR042092">
    <property type="entry name" value="PsdUridine_s_RsuA/RluB/E/F_cat"/>
</dbReference>
<dbReference type="PANTHER" id="PTHR47683:SF2">
    <property type="entry name" value="RNA-BINDING S4 DOMAIN-CONTAINING PROTEIN"/>
    <property type="match status" value="1"/>
</dbReference>
<evidence type="ECO:0000259" key="5">
    <source>
        <dbReference type="Pfam" id="PF00849"/>
    </source>
</evidence>
<dbReference type="InterPro" id="IPR006145">
    <property type="entry name" value="PsdUridine_synth_RsuA/RluA"/>
</dbReference>
<accession>A0A0F6TR15</accession>
<dbReference type="HOGENOM" id="CLU_024979_8_1_6"/>
<dbReference type="InterPro" id="IPR050343">
    <property type="entry name" value="RsuA_PseudoU_synthase"/>
</dbReference>
<dbReference type="KEGG" id="kge:TQ33_1210"/>
<organism evidence="6 7">
    <name type="scientific">Kangiella geojedonensis</name>
    <dbReference type="NCBI Taxonomy" id="914150"/>
    <lineage>
        <taxon>Bacteria</taxon>
        <taxon>Pseudomonadati</taxon>
        <taxon>Pseudomonadota</taxon>
        <taxon>Gammaproteobacteria</taxon>
        <taxon>Kangiellales</taxon>
        <taxon>Kangiellaceae</taxon>
        <taxon>Kangiella</taxon>
    </lineage>
</organism>
<dbReference type="PROSITE" id="PS01149">
    <property type="entry name" value="PSI_RSU"/>
    <property type="match status" value="1"/>
</dbReference>
<sequence length="214" mass="24461">MHTVKLYNFRTIMSQLVLFNKPFNTLCQFTGEPGDSTLADYMDIPKVYPAGRLDKDSEGLLLLTDDGQLQHQIANPKKKMAKTYWVQVEGAPNEKDLEPLRHGVEIQKYTTKPAKVKIIKEPNVWRRDPPVRERKNVPDTWLELTLKEGKNRQVRRMTAAIGFPTLRLIRAQIGPWGLEGLAPGEYKVIDVEAPKASAFKSPHKPSKRFSKSRK</sequence>
<protein>
    <recommendedName>
        <fullName evidence="3">Pseudouridine synthase</fullName>
        <ecNumber evidence="3">5.4.99.-</ecNumber>
    </recommendedName>
</protein>
<evidence type="ECO:0000256" key="4">
    <source>
        <dbReference type="SAM" id="MobiDB-lite"/>
    </source>
</evidence>
<dbReference type="EMBL" id="CP010975">
    <property type="protein sequence ID" value="AKE52169.1"/>
    <property type="molecule type" value="Genomic_DNA"/>
</dbReference>